<dbReference type="Proteomes" id="UP001249851">
    <property type="component" value="Unassembled WGS sequence"/>
</dbReference>
<dbReference type="Pfam" id="PF02736">
    <property type="entry name" value="Myosin_N"/>
    <property type="match status" value="1"/>
</dbReference>
<evidence type="ECO:0000256" key="10">
    <source>
        <dbReference type="ARBA" id="ARBA00023203"/>
    </source>
</evidence>
<evidence type="ECO:0000256" key="12">
    <source>
        <dbReference type="SAM" id="MobiDB-lite"/>
    </source>
</evidence>
<evidence type="ECO:0000256" key="1">
    <source>
        <dbReference type="ARBA" id="ARBA00004496"/>
    </source>
</evidence>
<feature type="region of interest" description="Disordered" evidence="12">
    <location>
        <begin position="920"/>
        <end position="939"/>
    </location>
</feature>
<gene>
    <name evidence="15" type="ORF">P5673_019676</name>
</gene>
<dbReference type="PRINTS" id="PR00193">
    <property type="entry name" value="MYOSINHEAVY"/>
</dbReference>
<dbReference type="GO" id="GO:0005886">
    <property type="term" value="C:plasma membrane"/>
    <property type="evidence" value="ECO:0007669"/>
    <property type="project" value="TreeGrafter"/>
</dbReference>
<keyword evidence="5 11" id="KW-0547">Nucleotide-binding</keyword>
<dbReference type="InterPro" id="IPR001609">
    <property type="entry name" value="Myosin_head_motor_dom-like"/>
</dbReference>
<keyword evidence="16" id="KW-1185">Reference proteome</keyword>
<feature type="region of interest" description="Disordered" evidence="12">
    <location>
        <begin position="950"/>
        <end position="992"/>
    </location>
</feature>
<dbReference type="InterPro" id="IPR036961">
    <property type="entry name" value="Kinesin_motor_dom_sf"/>
</dbReference>
<dbReference type="InterPro" id="IPR049016">
    <property type="entry name" value="MYO6_lever"/>
</dbReference>
<proteinExistence type="inferred from homology"/>
<feature type="region of interest" description="Disordered" evidence="12">
    <location>
        <begin position="1089"/>
        <end position="1132"/>
    </location>
</feature>
<dbReference type="SUPFAM" id="SSF52540">
    <property type="entry name" value="P-loop containing nucleoside triphosphate hydrolases"/>
    <property type="match status" value="2"/>
</dbReference>
<dbReference type="GO" id="GO:0030048">
    <property type="term" value="P:actin filament-based movement"/>
    <property type="evidence" value="ECO:0007669"/>
    <property type="project" value="TreeGrafter"/>
</dbReference>
<dbReference type="EMBL" id="JARQWQ010000046">
    <property type="protein sequence ID" value="KAK2558100.1"/>
    <property type="molecule type" value="Genomic_DNA"/>
</dbReference>
<dbReference type="Pfam" id="PF16521">
    <property type="entry name" value="Myosin-VI_CBD"/>
    <property type="match status" value="1"/>
</dbReference>
<keyword evidence="10 11" id="KW-0009">Actin-binding</keyword>
<dbReference type="PROSITE" id="PS51844">
    <property type="entry name" value="SH3_LIKE"/>
    <property type="match status" value="1"/>
</dbReference>
<dbReference type="GO" id="GO:0007015">
    <property type="term" value="P:actin filament organization"/>
    <property type="evidence" value="ECO:0007669"/>
    <property type="project" value="TreeGrafter"/>
</dbReference>
<dbReference type="InterPro" id="IPR027417">
    <property type="entry name" value="P-loop_NTPase"/>
</dbReference>
<organism evidence="15 16">
    <name type="scientific">Acropora cervicornis</name>
    <name type="common">Staghorn coral</name>
    <dbReference type="NCBI Taxonomy" id="6130"/>
    <lineage>
        <taxon>Eukaryota</taxon>
        <taxon>Metazoa</taxon>
        <taxon>Cnidaria</taxon>
        <taxon>Anthozoa</taxon>
        <taxon>Hexacorallia</taxon>
        <taxon>Scleractinia</taxon>
        <taxon>Astrocoeniina</taxon>
        <taxon>Acroporidae</taxon>
        <taxon>Acropora</taxon>
    </lineage>
</organism>
<name>A0AAD9QC18_ACRCE</name>
<evidence type="ECO:0000313" key="15">
    <source>
        <dbReference type="EMBL" id="KAK2558100.1"/>
    </source>
</evidence>
<dbReference type="Gene3D" id="3.40.850.10">
    <property type="entry name" value="Kinesin motor domain"/>
    <property type="match status" value="2"/>
</dbReference>
<dbReference type="SUPFAM" id="SSF50084">
    <property type="entry name" value="Myosin S1 fragment, N-terminal domain"/>
    <property type="match status" value="1"/>
</dbReference>
<keyword evidence="7" id="KW-0112">Calmodulin-binding</keyword>
<dbReference type="GO" id="GO:0005516">
    <property type="term" value="F:calmodulin binding"/>
    <property type="evidence" value="ECO:0007669"/>
    <property type="project" value="UniProtKB-KW"/>
</dbReference>
<dbReference type="CDD" id="cd01382">
    <property type="entry name" value="MYSc_Myo6"/>
    <property type="match status" value="1"/>
</dbReference>
<protein>
    <submittedName>
        <fullName evidence="15">Unconventional myosin-VI</fullName>
    </submittedName>
</protein>
<dbReference type="Gene3D" id="1.20.58.530">
    <property type="match status" value="2"/>
</dbReference>
<dbReference type="InterPro" id="IPR036114">
    <property type="entry name" value="MYSc_Myo6"/>
</dbReference>
<dbReference type="GO" id="GO:0005524">
    <property type="term" value="F:ATP binding"/>
    <property type="evidence" value="ECO:0007669"/>
    <property type="project" value="UniProtKB-UniRule"/>
</dbReference>
<evidence type="ECO:0000256" key="4">
    <source>
        <dbReference type="ARBA" id="ARBA00022553"/>
    </source>
</evidence>
<evidence type="ECO:0000259" key="14">
    <source>
        <dbReference type="PROSITE" id="PS51844"/>
    </source>
</evidence>
<dbReference type="PANTHER" id="PTHR13140">
    <property type="entry name" value="MYOSIN"/>
    <property type="match status" value="1"/>
</dbReference>
<reference evidence="15" key="1">
    <citation type="journal article" date="2023" name="G3 (Bethesda)">
        <title>Whole genome assembly and annotation of the endangered Caribbean coral Acropora cervicornis.</title>
        <authorList>
            <person name="Selwyn J.D."/>
            <person name="Vollmer S.V."/>
        </authorList>
    </citation>
    <scope>NUCLEOTIDE SEQUENCE</scope>
    <source>
        <strain evidence="15">K2</strain>
    </source>
</reference>
<dbReference type="CDD" id="cd21958">
    <property type="entry name" value="MyUb_Myo6"/>
    <property type="match status" value="1"/>
</dbReference>
<sequence length="1240" mass="143191">MDGGKKVWVPDNEQGFRLGEIVDIGSDSITVQVDEPNAKTYVANILLAVNPYHEVKELYTKERIKQYHGKSLGVLPPHVFAIDVLIIFQKFPADKAYRDMRVFKQSQSLIVSGESGAGKTESTKYVLRYLTESWGSGDQGRIEQRIIEANPLLESFGNAKTVRNINSSRFGKYVEVHFNEKVTVVGGFISHYLLEKSRICKQSNGERNYHVFYRLCAGAPQQIKTKLGITKAEDFLYLKQGSIKDKNLDDVADYRRMDDSMNKVGFLDEEKANIFKVVAAVLHVGNISFEDSADKDGGSMVSSKSNKSLNFAAQLLNVSPEELKMSLTTRKMSAGGAEMRVPLKPEQACAARDALAKALYTKLFDHIVSQINQCFPFKTSFTFIGVLDIAGFEYYEFNSFEQFCINYCNEKLQQLFNDRILKQEQELYDKEGLGVKTVTYMDNQDCIVVKGIKTKITGKFHALRRLRFEDTKRILSPKIRLKSFGTFEKQAPEKRTNKVCPHVMPSLGIIPGHIDLIEAKKTGIIDILDEESKLPKPTAEHFTRELHQKHKNHFRLALPRKSHLMYHKKMRDDEGFLVRHFAGAVCYQTSEFIEKDNDALHSDLEQLIQDSKDAFLKSLFPGVVQKKTEIGSMTFGGAIKPSSKKLGFISVGSKFRTQLNQLMEKLKNTGASFIRCIKPNGKMIAKDFEGGSILSQLECGGMVSVLTLMQDGWPSRTPFKELYQMYKDHLPSRLARLDPRMFCKALFHALGLDDKDYKFGLSKIFFRPGKCWNAPQHSCPWCMAGFAVMKKIAYRAAAIIRIQKTVKMFLALCRHKPRYQGIMKIRRLQVQLSHLGKLVGSLKKDQQIIAKDVEGLSKAIDSAVAKVKSTLMKRDAIDALHLDLVGKLNKQLKEVEQRVEQQRIEEEQERLRKIQEQMELERKRREEEERKRKQEEEEKRLRLEIEARRKQEEEEQRKREEEERKRREKEEADRKLQAMRAAEEQKAREEEQRRLAMIEQERRDRELALRLAQDPEALDAEAQQAPQLPLQRALTQSKEKKKHDLTSWKYAELRDTINTSCDIELLEACRQEFHRRLKVYHQWKKQNKARVVDPQGASQRAPQEIMQTAEGGPPLPPRPDKQEPVTPPALPPRRAQRFFRVPFMRRTNQYRETEFKKQGWWYAHFDGQWIARQMEVFPGRPALLLMAGEDDLDMCELSLDETRLAMRQGAEITMRDFEIEWQRNGGAQRDYQAKMYQTFQ</sequence>
<reference evidence="15" key="2">
    <citation type="journal article" date="2023" name="Science">
        <title>Genomic signatures of disease resistance in endangered staghorn corals.</title>
        <authorList>
            <person name="Vollmer S.V."/>
            <person name="Selwyn J.D."/>
            <person name="Despard B.A."/>
            <person name="Roesel C.L."/>
        </authorList>
    </citation>
    <scope>NUCLEOTIDE SEQUENCE</scope>
    <source>
        <strain evidence="15">K2</strain>
    </source>
</reference>
<evidence type="ECO:0000256" key="11">
    <source>
        <dbReference type="PROSITE-ProRule" id="PRU00782"/>
    </source>
</evidence>
<evidence type="ECO:0000256" key="5">
    <source>
        <dbReference type="ARBA" id="ARBA00022741"/>
    </source>
</evidence>
<feature type="region of interest" description="Actin-binding" evidence="11">
    <location>
        <begin position="659"/>
        <end position="681"/>
    </location>
</feature>
<evidence type="ECO:0000256" key="6">
    <source>
        <dbReference type="ARBA" id="ARBA00022840"/>
    </source>
</evidence>
<accession>A0AAD9QC18</accession>
<dbReference type="PROSITE" id="PS51456">
    <property type="entry name" value="MYOSIN_MOTOR"/>
    <property type="match status" value="1"/>
</dbReference>
<dbReference type="GO" id="GO:0000146">
    <property type="term" value="F:microfilament motor activity"/>
    <property type="evidence" value="ECO:0007669"/>
    <property type="project" value="TreeGrafter"/>
</dbReference>
<dbReference type="SMART" id="SM00242">
    <property type="entry name" value="MYSc"/>
    <property type="match status" value="1"/>
</dbReference>
<dbReference type="Pfam" id="PF00063">
    <property type="entry name" value="Myosin_head"/>
    <property type="match status" value="2"/>
</dbReference>
<evidence type="ECO:0000256" key="3">
    <source>
        <dbReference type="ARBA" id="ARBA00022490"/>
    </source>
</evidence>
<keyword evidence="6 11" id="KW-0067">ATP-binding</keyword>
<keyword evidence="8 11" id="KW-0518">Myosin</keyword>
<evidence type="ECO:0000259" key="13">
    <source>
        <dbReference type="PROSITE" id="PS51456"/>
    </source>
</evidence>
<keyword evidence="4" id="KW-0597">Phosphoprotein</keyword>
<dbReference type="InterPro" id="IPR032412">
    <property type="entry name" value="Myosin-VI_CBD"/>
</dbReference>
<feature type="domain" description="Myosin N-terminal SH3-like" evidence="14">
    <location>
        <begin position="2"/>
        <end position="51"/>
    </location>
</feature>
<dbReference type="FunFam" id="1.10.10.820:FF:000001">
    <property type="entry name" value="Myosin heavy chain"/>
    <property type="match status" value="1"/>
</dbReference>
<keyword evidence="3" id="KW-0963">Cytoplasm</keyword>
<dbReference type="Gene3D" id="3.30.70.1590">
    <property type="match status" value="1"/>
</dbReference>
<dbReference type="PANTHER" id="PTHR13140:SF745">
    <property type="entry name" value="UNCONVENTIONAL MYOSIN-VI"/>
    <property type="match status" value="1"/>
</dbReference>
<evidence type="ECO:0000313" key="16">
    <source>
        <dbReference type="Proteomes" id="UP001249851"/>
    </source>
</evidence>
<feature type="compositionally biased region" description="Low complexity" evidence="12">
    <location>
        <begin position="1020"/>
        <end position="1034"/>
    </location>
</feature>
<dbReference type="Pfam" id="PF21521">
    <property type="entry name" value="MYO6_lever"/>
    <property type="match status" value="1"/>
</dbReference>
<keyword evidence="9 11" id="KW-0505">Motor protein</keyword>
<evidence type="ECO:0000256" key="8">
    <source>
        <dbReference type="ARBA" id="ARBA00023123"/>
    </source>
</evidence>
<feature type="domain" description="Myosin motor" evidence="13">
    <location>
        <begin position="40"/>
        <end position="782"/>
    </location>
</feature>
<evidence type="ECO:0000256" key="7">
    <source>
        <dbReference type="ARBA" id="ARBA00022860"/>
    </source>
</evidence>
<dbReference type="GO" id="GO:0030139">
    <property type="term" value="C:endocytic vesicle"/>
    <property type="evidence" value="ECO:0007669"/>
    <property type="project" value="TreeGrafter"/>
</dbReference>
<dbReference type="Gene3D" id="1.20.120.720">
    <property type="entry name" value="Myosin VI head, motor domain, U50 subdomain"/>
    <property type="match status" value="2"/>
</dbReference>
<dbReference type="Gene3D" id="6.10.220.10">
    <property type="match status" value="1"/>
</dbReference>
<dbReference type="GO" id="GO:0051015">
    <property type="term" value="F:actin filament binding"/>
    <property type="evidence" value="ECO:0007669"/>
    <property type="project" value="TreeGrafter"/>
</dbReference>
<dbReference type="GO" id="GO:0016459">
    <property type="term" value="C:myosin complex"/>
    <property type="evidence" value="ECO:0007669"/>
    <property type="project" value="UniProtKB-KW"/>
</dbReference>
<feature type="region of interest" description="Disordered" evidence="12">
    <location>
        <begin position="1020"/>
        <end position="1040"/>
    </location>
</feature>
<comment type="similarity">
    <text evidence="2 11">Belongs to the TRAFAC class myosin-kinesin ATPase superfamily. Myosin family.</text>
</comment>
<comment type="subcellular location">
    <subcellularLocation>
        <location evidence="1">Cytoplasm</location>
    </subcellularLocation>
</comment>
<comment type="caution">
    <text evidence="15">The sequence shown here is derived from an EMBL/GenBank/DDBJ whole genome shotgun (WGS) entry which is preliminary data.</text>
</comment>
<dbReference type="AlphaFoldDB" id="A0AAD9QC18"/>
<feature type="binding site" evidence="11">
    <location>
        <begin position="113"/>
        <end position="120"/>
    </location>
    <ligand>
        <name>ATP</name>
        <dbReference type="ChEBI" id="CHEBI:30616"/>
    </ligand>
</feature>
<dbReference type="Gene3D" id="1.10.10.820">
    <property type="match status" value="1"/>
</dbReference>
<dbReference type="InterPro" id="IPR004009">
    <property type="entry name" value="SH3_Myosin"/>
</dbReference>
<evidence type="ECO:0000256" key="2">
    <source>
        <dbReference type="ARBA" id="ARBA00008314"/>
    </source>
</evidence>
<dbReference type="CDD" id="cd21759">
    <property type="entry name" value="CBD_MYO6-like"/>
    <property type="match status" value="1"/>
</dbReference>
<evidence type="ECO:0000256" key="9">
    <source>
        <dbReference type="ARBA" id="ARBA00023175"/>
    </source>
</evidence>